<dbReference type="Proteomes" id="UP000029644">
    <property type="component" value="Unassembled WGS sequence"/>
</dbReference>
<name>A0A090VAH4_9FLAO</name>
<reference evidence="1 2" key="1">
    <citation type="journal article" date="2014" name="Genome Announc.">
        <title>Draft Genome Sequences of Marine Flavobacterium Algibacter lectus Strains SS8 and NR4.</title>
        <authorList>
            <person name="Takatani N."/>
            <person name="Nakanishi M."/>
            <person name="Meirelles P."/>
            <person name="Mino S."/>
            <person name="Suda W."/>
            <person name="Oshima K."/>
            <person name="Hattori M."/>
            <person name="Ohkuma M."/>
            <person name="Hosokawa M."/>
            <person name="Miyashita K."/>
            <person name="Thompson F.L."/>
            <person name="Niwa A."/>
            <person name="Sawabe T."/>
            <person name="Sawabe T."/>
        </authorList>
    </citation>
    <scope>NUCLEOTIDE SEQUENCE [LARGE SCALE GENOMIC DNA]</scope>
    <source>
        <strain evidence="1 2">JCM 19300</strain>
    </source>
</reference>
<gene>
    <name evidence="1" type="ORF">JCM19300_1619</name>
</gene>
<evidence type="ECO:0000313" key="1">
    <source>
        <dbReference type="EMBL" id="GAL61796.1"/>
    </source>
</evidence>
<sequence>MDILLDLALSDEYKNDSGKYFDNDKGDPKGYFSPTHPDAYDEAKIKALLVLTNNIIE</sequence>
<dbReference type="AlphaFoldDB" id="A0A090VAH4"/>
<proteinExistence type="predicted"/>
<evidence type="ECO:0000313" key="2">
    <source>
        <dbReference type="Proteomes" id="UP000029644"/>
    </source>
</evidence>
<dbReference type="RefSeq" id="WP_238568318.1">
    <property type="nucleotide sequence ID" value="NZ_BBNQ01000003.1"/>
</dbReference>
<accession>A0A090VAH4</accession>
<comment type="caution">
    <text evidence="1">The sequence shown here is derived from an EMBL/GenBank/DDBJ whole genome shotgun (WGS) entry which is preliminary data.</text>
</comment>
<organism evidence="1 2">
    <name type="scientific">Algibacter lectus</name>
    <dbReference type="NCBI Taxonomy" id="221126"/>
    <lineage>
        <taxon>Bacteria</taxon>
        <taxon>Pseudomonadati</taxon>
        <taxon>Bacteroidota</taxon>
        <taxon>Flavobacteriia</taxon>
        <taxon>Flavobacteriales</taxon>
        <taxon>Flavobacteriaceae</taxon>
        <taxon>Algibacter</taxon>
    </lineage>
</organism>
<dbReference type="EMBL" id="BBNQ01000003">
    <property type="protein sequence ID" value="GAL61796.1"/>
    <property type="molecule type" value="Genomic_DNA"/>
</dbReference>
<protein>
    <submittedName>
        <fullName evidence="1">Probable oxidoreductase</fullName>
    </submittedName>
</protein>